<proteinExistence type="predicted"/>
<feature type="non-terminal residue" evidence="1">
    <location>
        <position position="74"/>
    </location>
</feature>
<dbReference type="AlphaFoldDB" id="A0A8T2N7A3"/>
<keyword evidence="2" id="KW-1185">Reference proteome</keyword>
<dbReference type="Proteomes" id="UP000824540">
    <property type="component" value="Unassembled WGS sequence"/>
</dbReference>
<protein>
    <submittedName>
        <fullName evidence="1">Uncharacterized protein</fullName>
    </submittedName>
</protein>
<dbReference type="EMBL" id="JAFBMS010000109">
    <property type="protein sequence ID" value="KAG9335826.1"/>
    <property type="molecule type" value="Genomic_DNA"/>
</dbReference>
<accession>A0A8T2N7A3</accession>
<organism evidence="1 2">
    <name type="scientific">Albula glossodonta</name>
    <name type="common">roundjaw bonefish</name>
    <dbReference type="NCBI Taxonomy" id="121402"/>
    <lineage>
        <taxon>Eukaryota</taxon>
        <taxon>Metazoa</taxon>
        <taxon>Chordata</taxon>
        <taxon>Craniata</taxon>
        <taxon>Vertebrata</taxon>
        <taxon>Euteleostomi</taxon>
        <taxon>Actinopterygii</taxon>
        <taxon>Neopterygii</taxon>
        <taxon>Teleostei</taxon>
        <taxon>Albuliformes</taxon>
        <taxon>Albulidae</taxon>
        <taxon>Albula</taxon>
    </lineage>
</organism>
<name>A0A8T2N7A3_9TELE</name>
<reference evidence="1" key="1">
    <citation type="thesis" date="2021" institute="BYU ScholarsArchive" country="Provo, UT, USA">
        <title>Applications of and Algorithms for Genome Assembly and Genomic Analyses with an Emphasis on Marine Teleosts.</title>
        <authorList>
            <person name="Pickett B.D."/>
        </authorList>
    </citation>
    <scope>NUCLEOTIDE SEQUENCE</scope>
    <source>
        <strain evidence="1">HI-2016</strain>
    </source>
</reference>
<evidence type="ECO:0000313" key="2">
    <source>
        <dbReference type="Proteomes" id="UP000824540"/>
    </source>
</evidence>
<sequence>MSYQHNGGKETSICRPKTQIRAVCKPCWLVPEAGIQLHKKTGPQNPQRILQKLGSDVHAEGIRDLGKTADLKGI</sequence>
<evidence type="ECO:0000313" key="1">
    <source>
        <dbReference type="EMBL" id="KAG9335826.1"/>
    </source>
</evidence>
<comment type="caution">
    <text evidence="1">The sequence shown here is derived from an EMBL/GenBank/DDBJ whole genome shotgun (WGS) entry which is preliminary data.</text>
</comment>
<gene>
    <name evidence="1" type="ORF">JZ751_003658</name>
</gene>